<dbReference type="GO" id="GO:0005737">
    <property type="term" value="C:cytoplasm"/>
    <property type="evidence" value="ECO:0007669"/>
    <property type="project" value="UniProtKB-SubCell"/>
</dbReference>
<proteinExistence type="predicted"/>
<comment type="caution">
    <text evidence="5">The sequence shown here is derived from an EMBL/GenBank/DDBJ whole genome shotgun (WGS) entry which is preliminary data.</text>
</comment>
<organism evidence="5 6">
    <name type="scientific">Haliaeetus albicilla</name>
    <name type="common">White-tailed sea-eagle</name>
    <name type="synonym">Falco albicilla</name>
    <dbReference type="NCBI Taxonomy" id="8969"/>
    <lineage>
        <taxon>Eukaryota</taxon>
        <taxon>Metazoa</taxon>
        <taxon>Chordata</taxon>
        <taxon>Craniata</taxon>
        <taxon>Vertebrata</taxon>
        <taxon>Euteleostomi</taxon>
        <taxon>Archelosauria</taxon>
        <taxon>Archosauria</taxon>
        <taxon>Dinosauria</taxon>
        <taxon>Saurischia</taxon>
        <taxon>Theropoda</taxon>
        <taxon>Coelurosauria</taxon>
        <taxon>Aves</taxon>
        <taxon>Neognathae</taxon>
        <taxon>Neoaves</taxon>
        <taxon>Telluraves</taxon>
        <taxon>Accipitrimorphae</taxon>
        <taxon>Accipitriformes</taxon>
        <taxon>Accipitridae</taxon>
        <taxon>Accipitrinae</taxon>
        <taxon>Haliaeetus</taxon>
    </lineage>
</organism>
<feature type="coiled-coil region" evidence="4">
    <location>
        <begin position="57"/>
        <end position="126"/>
    </location>
</feature>
<evidence type="ECO:0000256" key="1">
    <source>
        <dbReference type="ARBA" id="ARBA00004496"/>
    </source>
</evidence>
<dbReference type="GO" id="GO:0098535">
    <property type="term" value="P:de novo centriole assembly involved in multi-ciliated epithelial cell differentiation"/>
    <property type="evidence" value="ECO:0007669"/>
    <property type="project" value="TreeGrafter"/>
</dbReference>
<feature type="non-terminal residue" evidence="5">
    <location>
        <position position="169"/>
    </location>
</feature>
<reference evidence="5 6" key="1">
    <citation type="submission" date="2019-09" db="EMBL/GenBank/DDBJ databases">
        <title>Bird 10,000 Genomes (B10K) Project - Family phase.</title>
        <authorList>
            <person name="Zhang G."/>
        </authorList>
    </citation>
    <scope>NUCLEOTIDE SEQUENCE [LARGE SCALE GENOMIC DNA]</scope>
    <source>
        <strain evidence="5">OUT-0040</strain>
        <tissue evidence="5">Blood</tissue>
    </source>
</reference>
<dbReference type="Proteomes" id="UP000585422">
    <property type="component" value="Unassembled WGS sequence"/>
</dbReference>
<accession>A0A7K7N6U1</accession>
<sequence>MEAGFSEMRNELQSRDAIWRRMQLECQQLHTELLKIREYKDMQEIQIKHQSPCVQLTEQLENKNAELLLLAQSQEHQREELNTIRNHVYREEQSHCSEQERMKTEISDLTEELHQKEITIATIMEKASLLERQLKMELEIKDKLLAKQQLLDFRYKVIKSENMHLKEMV</sequence>
<keyword evidence="6" id="KW-1185">Reference proteome</keyword>
<dbReference type="GO" id="GO:0007099">
    <property type="term" value="P:centriole replication"/>
    <property type="evidence" value="ECO:0007669"/>
    <property type="project" value="TreeGrafter"/>
</dbReference>
<comment type="subcellular location">
    <subcellularLocation>
        <location evidence="1">Cytoplasm</location>
    </subcellularLocation>
</comment>
<dbReference type="EMBL" id="VZSQ01000058">
    <property type="protein sequence ID" value="NWZ50999.1"/>
    <property type="molecule type" value="Genomic_DNA"/>
</dbReference>
<dbReference type="PANTHER" id="PTHR18875:SF5">
    <property type="entry name" value="DEUTEROSOME ASSEMBLY PROTEIN 1"/>
    <property type="match status" value="1"/>
</dbReference>
<dbReference type="OrthoDB" id="10007333at2759"/>
<feature type="non-terminal residue" evidence="5">
    <location>
        <position position="1"/>
    </location>
</feature>
<name>A0A7K7N6U1_HALAL</name>
<keyword evidence="3 4" id="KW-0175">Coiled coil</keyword>
<dbReference type="AlphaFoldDB" id="A0A7K7N6U1"/>
<dbReference type="GO" id="GO:0005814">
    <property type="term" value="C:centriole"/>
    <property type="evidence" value="ECO:0007669"/>
    <property type="project" value="TreeGrafter"/>
</dbReference>
<protein>
    <submittedName>
        <fullName evidence="5">DEUP1 protein</fullName>
    </submittedName>
</protein>
<keyword evidence="2" id="KW-0963">Cytoplasm</keyword>
<evidence type="ECO:0000313" key="6">
    <source>
        <dbReference type="Proteomes" id="UP000585422"/>
    </source>
</evidence>
<evidence type="ECO:0000313" key="5">
    <source>
        <dbReference type="EMBL" id="NWZ50999.1"/>
    </source>
</evidence>
<evidence type="ECO:0000256" key="3">
    <source>
        <dbReference type="ARBA" id="ARBA00023054"/>
    </source>
</evidence>
<gene>
    <name evidence="5" type="primary">Deup1</name>
    <name evidence="5" type="ORF">HALALB_R01025</name>
</gene>
<dbReference type="PANTHER" id="PTHR18875">
    <property type="entry name" value="SARCOMA ANTIGEN NY-SAR-24/CYTOSKELETAL PROTEIN SOJO"/>
    <property type="match status" value="1"/>
</dbReference>
<evidence type="ECO:0000256" key="2">
    <source>
        <dbReference type="ARBA" id="ARBA00022490"/>
    </source>
</evidence>
<dbReference type="GO" id="GO:0098536">
    <property type="term" value="C:deuterosome"/>
    <property type="evidence" value="ECO:0007669"/>
    <property type="project" value="TreeGrafter"/>
</dbReference>
<evidence type="ECO:0000256" key="4">
    <source>
        <dbReference type="SAM" id="Coils"/>
    </source>
</evidence>